<gene>
    <name evidence="2" type="ORF">TGAM01_v211085</name>
</gene>
<feature type="region of interest" description="Disordered" evidence="1">
    <location>
        <begin position="897"/>
        <end position="960"/>
    </location>
</feature>
<proteinExistence type="predicted"/>
<dbReference type="GeneID" id="29991049"/>
<dbReference type="RefSeq" id="XP_018655818.1">
    <property type="nucleotide sequence ID" value="XM_018810966.1"/>
</dbReference>
<evidence type="ECO:0000256" key="1">
    <source>
        <dbReference type="SAM" id="MobiDB-lite"/>
    </source>
</evidence>
<organism evidence="2 3">
    <name type="scientific">Trichoderma gamsii</name>
    <dbReference type="NCBI Taxonomy" id="398673"/>
    <lineage>
        <taxon>Eukaryota</taxon>
        <taxon>Fungi</taxon>
        <taxon>Dikarya</taxon>
        <taxon>Ascomycota</taxon>
        <taxon>Pezizomycotina</taxon>
        <taxon>Sordariomycetes</taxon>
        <taxon>Hypocreomycetidae</taxon>
        <taxon>Hypocreales</taxon>
        <taxon>Hypocreaceae</taxon>
        <taxon>Trichoderma</taxon>
    </lineage>
</organism>
<feature type="compositionally biased region" description="Polar residues" evidence="1">
    <location>
        <begin position="940"/>
        <end position="957"/>
    </location>
</feature>
<feature type="region of interest" description="Disordered" evidence="1">
    <location>
        <begin position="994"/>
        <end position="1039"/>
    </location>
</feature>
<feature type="compositionally biased region" description="Polar residues" evidence="1">
    <location>
        <begin position="390"/>
        <end position="399"/>
    </location>
</feature>
<feature type="compositionally biased region" description="Polar residues" evidence="1">
    <location>
        <begin position="431"/>
        <end position="440"/>
    </location>
</feature>
<protein>
    <submittedName>
        <fullName evidence="2">Uncharacterized protein</fullName>
    </submittedName>
</protein>
<dbReference type="STRING" id="398673.A0A2P4Z6X9"/>
<comment type="caution">
    <text evidence="2">The sequence shown here is derived from an EMBL/GenBank/DDBJ whole genome shotgun (WGS) entry which is preliminary data.</text>
</comment>
<feature type="compositionally biased region" description="Acidic residues" evidence="1">
    <location>
        <begin position="441"/>
        <end position="469"/>
    </location>
</feature>
<feature type="region of interest" description="Disordered" evidence="1">
    <location>
        <begin position="386"/>
        <end position="469"/>
    </location>
</feature>
<dbReference type="InterPro" id="IPR022698">
    <property type="entry name" value="OrsD"/>
</dbReference>
<dbReference type="EMBL" id="JPDN02000089">
    <property type="protein sequence ID" value="PON20041.1"/>
    <property type="molecule type" value="Genomic_DNA"/>
</dbReference>
<name>A0A2P4Z6X9_9HYPO</name>
<dbReference type="Pfam" id="PF12013">
    <property type="entry name" value="OrsD"/>
    <property type="match status" value="1"/>
</dbReference>
<reference evidence="2 3" key="1">
    <citation type="journal article" date="2016" name="Genome Announc.">
        <title>Draft Whole-Genome Sequence of Trichoderma gamsii T6085, a Promising Biocontrol Agent of Fusarium Head Blight on Wheat.</title>
        <authorList>
            <person name="Baroncelli R."/>
            <person name="Zapparata A."/>
            <person name="Piaggeschi G."/>
            <person name="Sarrocco S."/>
            <person name="Vannacci G."/>
        </authorList>
    </citation>
    <scope>NUCLEOTIDE SEQUENCE [LARGE SCALE GENOMIC DNA]</scope>
    <source>
        <strain evidence="2 3">T6085</strain>
    </source>
</reference>
<feature type="compositionally biased region" description="Basic and acidic residues" evidence="1">
    <location>
        <begin position="904"/>
        <end position="914"/>
    </location>
</feature>
<evidence type="ECO:0000313" key="2">
    <source>
        <dbReference type="EMBL" id="PON20041.1"/>
    </source>
</evidence>
<dbReference type="AlphaFoldDB" id="A0A2P4Z6X9"/>
<dbReference type="Proteomes" id="UP000054821">
    <property type="component" value="Unassembled WGS sequence"/>
</dbReference>
<accession>A0A2P4Z6X9</accession>
<sequence length="1071" mass="118153">MAEGIEEKLRSFGLYYNQPEPAIICISCGFALKTNTDRVSRHLGEAHEIARKARRGLNRLVQSLNLPDPGKLPPRPDGSEIHPHLALQNGAACKHCRFRSVSRKVLSQHLRLEHKDKIKQHSSARGGSWLQDHVLEQLQFQSWLAGDILHSWQVKASPQSGQLTVPSGTIAPAEEVSVLVRQRVEELYARELQYLSTDAKHTAAAAAAAADDNSDASAATAALMSTWMRRTGWAGLIREARRDLLVALSALPSSRLGPLQLVEHDGRALVSCREDEDRFSLMVAAVDRLFDRCCDTVRHTDVPIRRWLRGRFADRPFKAPFELVARPESERKYRQLMKRCLCFWLRLWRLPQKISHTLTRRSLSGEQKRILGSLWRDPIWEKPLPKASSDLKSSGSNVGAQAGLDNYREASAFRGNPPKERGDVDEEGASETGSTLSWYSSDDEYGTEEEEEEECEDDNDDDNDDYEDEDIIKSTCGNEKMGDRGADDPAADAILRFLYLLATEDFTDGQSSSTMLVYFSAVCGLSPPAGANFLRPAQYTTHLSGLIYCTRLILFEAVLPRMAHSYVGIPARPHKGQLAILQSLRQEKMCDGCLSPLGEFLSLLAFGQALRQSEVPAFMFEWSEDGEEICWDGDQRLTMTAFRGLVWGVLQAAIRISCRLMYKWKPPAPNFKNIHDRLSNSIAGYSFANDSRNELSGLYLELFNRACLAPIDGLIQAQGRGEGSWDLKVARFLPEPVALIVFNYLVFIRPLTYMLLRTCFQKKVDKGLLFAPASSSSSWKPAVLSNTLLHFSKGSQGVPAGLGAQLYRQVSIAITERHLQAASRQFNRYDEMAVGSKPDAVFAWQSGHRPRQRFITYGLDGAYPHQLQPALLQLYMHASEQWHTFLRLGEQQNTAYEKYASSSAEDHAASKRPLDSGPLPSTSASPRPAKRLCDRPPLTASPTLQRNNGHDTGSVCGSQGDAAITTSAAEHAETQAGDGDGGPPEADCLALEDAEASSDVRSVSKASHLVQHAAGGGRDPGPDGNAEIPVPTAYDKADPVYSGADGGWSTGYKTTAARHMAGSTIGRKAGM</sequence>
<keyword evidence="3" id="KW-1185">Reference proteome</keyword>
<evidence type="ECO:0000313" key="3">
    <source>
        <dbReference type="Proteomes" id="UP000054821"/>
    </source>
</evidence>